<evidence type="ECO:0000256" key="2">
    <source>
        <dbReference type="ARBA" id="ARBA00023082"/>
    </source>
</evidence>
<dbReference type="Gene3D" id="1.10.10.10">
    <property type="entry name" value="Winged helix-like DNA-binding domain superfamily/Winged helix DNA-binding domain"/>
    <property type="match status" value="1"/>
</dbReference>
<dbReference type="InterPro" id="IPR050239">
    <property type="entry name" value="Sigma-70_RNA_pol_init_factors"/>
</dbReference>
<dbReference type="InterPro" id="IPR000943">
    <property type="entry name" value="RNA_pol_sigma70"/>
</dbReference>
<evidence type="ECO:0000259" key="6">
    <source>
        <dbReference type="Pfam" id="PF04545"/>
    </source>
</evidence>
<protein>
    <submittedName>
        <fullName evidence="7">Sigma-70 family RNA polymerase sigma factor</fullName>
    </submittedName>
</protein>
<dbReference type="GO" id="GO:0003677">
    <property type="term" value="F:DNA binding"/>
    <property type="evidence" value="ECO:0007669"/>
    <property type="project" value="UniProtKB-KW"/>
</dbReference>
<dbReference type="SUPFAM" id="SSF88946">
    <property type="entry name" value="Sigma2 domain of RNA polymerase sigma factors"/>
    <property type="match status" value="1"/>
</dbReference>
<keyword evidence="8" id="KW-1185">Reference proteome</keyword>
<name>A0A7W2AGT4_9BACL</name>
<dbReference type="InterPro" id="IPR013325">
    <property type="entry name" value="RNA_pol_sigma_r2"/>
</dbReference>
<sequence length="187" mass="21623">MTEQQKQMIVENMNLVPFVLHKFYPSFRHSSEYEDIMGCGYLGLTRAALKYNGKFKFSTFAVYHIRSEISAYLKRRRAIKRQADVVSLDAPVDFLEEEGNLHAVIGHSSPDILNAEVKLIVRGLLSSAGERERAILKMHFFDGLTAEEIGKRFNLSRARIQQIIKKELNRLNRRLRTQRIKKSDLIA</sequence>
<dbReference type="SUPFAM" id="SSF88659">
    <property type="entry name" value="Sigma3 and sigma4 domains of RNA polymerase sigma factors"/>
    <property type="match status" value="1"/>
</dbReference>
<keyword evidence="1" id="KW-0805">Transcription regulation</keyword>
<dbReference type="Gene3D" id="1.10.1740.10">
    <property type="match status" value="1"/>
</dbReference>
<reference evidence="7 8" key="1">
    <citation type="submission" date="2020-07" db="EMBL/GenBank/DDBJ databases">
        <authorList>
            <person name="Feng H."/>
        </authorList>
    </citation>
    <scope>NUCLEOTIDE SEQUENCE [LARGE SCALE GENOMIC DNA]</scope>
    <source>
        <strain evidence="8">s-11</strain>
    </source>
</reference>
<feature type="domain" description="RNA polymerase sigma-70 region 2" evidence="5">
    <location>
        <begin position="13"/>
        <end position="77"/>
    </location>
</feature>
<keyword evidence="4" id="KW-0804">Transcription</keyword>
<evidence type="ECO:0000256" key="1">
    <source>
        <dbReference type="ARBA" id="ARBA00023015"/>
    </source>
</evidence>
<evidence type="ECO:0000313" key="8">
    <source>
        <dbReference type="Proteomes" id="UP000530514"/>
    </source>
</evidence>
<dbReference type="InterPro" id="IPR014284">
    <property type="entry name" value="RNA_pol_sigma-70_dom"/>
</dbReference>
<dbReference type="PRINTS" id="PR00046">
    <property type="entry name" value="SIGMA70FCT"/>
</dbReference>
<dbReference type="NCBIfam" id="TIGR02937">
    <property type="entry name" value="sigma70-ECF"/>
    <property type="match status" value="1"/>
</dbReference>
<keyword evidence="3" id="KW-0238">DNA-binding</keyword>
<dbReference type="AlphaFoldDB" id="A0A7W2AGT4"/>
<dbReference type="InterPro" id="IPR007630">
    <property type="entry name" value="RNA_pol_sigma70_r4"/>
</dbReference>
<dbReference type="InterPro" id="IPR013324">
    <property type="entry name" value="RNA_pol_sigma_r3/r4-like"/>
</dbReference>
<dbReference type="InterPro" id="IPR007627">
    <property type="entry name" value="RNA_pol_sigma70_r2"/>
</dbReference>
<proteinExistence type="predicted"/>
<dbReference type="Pfam" id="PF04545">
    <property type="entry name" value="Sigma70_r4"/>
    <property type="match status" value="1"/>
</dbReference>
<evidence type="ECO:0000313" key="7">
    <source>
        <dbReference type="EMBL" id="MBA4541966.1"/>
    </source>
</evidence>
<dbReference type="GO" id="GO:0006352">
    <property type="term" value="P:DNA-templated transcription initiation"/>
    <property type="evidence" value="ECO:0007669"/>
    <property type="project" value="InterPro"/>
</dbReference>
<evidence type="ECO:0000256" key="4">
    <source>
        <dbReference type="ARBA" id="ARBA00023163"/>
    </source>
</evidence>
<dbReference type="EMBL" id="JACEIP010000003">
    <property type="protein sequence ID" value="MBA4541966.1"/>
    <property type="molecule type" value="Genomic_DNA"/>
</dbReference>
<organism evidence="7 8">
    <name type="scientific">Thermoactinomyces daqus</name>
    <dbReference type="NCBI Taxonomy" id="1329516"/>
    <lineage>
        <taxon>Bacteria</taxon>
        <taxon>Bacillati</taxon>
        <taxon>Bacillota</taxon>
        <taxon>Bacilli</taxon>
        <taxon>Bacillales</taxon>
        <taxon>Thermoactinomycetaceae</taxon>
        <taxon>Thermoactinomyces</taxon>
    </lineage>
</organism>
<dbReference type="OrthoDB" id="188761at2"/>
<feature type="domain" description="RNA polymerase sigma-70 region 4" evidence="6">
    <location>
        <begin position="130"/>
        <end position="171"/>
    </location>
</feature>
<dbReference type="InterPro" id="IPR036388">
    <property type="entry name" value="WH-like_DNA-bd_sf"/>
</dbReference>
<dbReference type="Pfam" id="PF04542">
    <property type="entry name" value="Sigma70_r2"/>
    <property type="match status" value="1"/>
</dbReference>
<dbReference type="PANTHER" id="PTHR30603">
    <property type="entry name" value="RNA POLYMERASE SIGMA FACTOR RPO"/>
    <property type="match status" value="1"/>
</dbReference>
<gene>
    <name evidence="7" type="ORF">H1164_03490</name>
</gene>
<dbReference type="RefSeq" id="WP_033100511.1">
    <property type="nucleotide sequence ID" value="NZ_JACEIP010000003.1"/>
</dbReference>
<evidence type="ECO:0000256" key="3">
    <source>
        <dbReference type="ARBA" id="ARBA00023125"/>
    </source>
</evidence>
<dbReference type="PANTHER" id="PTHR30603:SF47">
    <property type="entry name" value="RNA POLYMERASE SIGMA FACTOR SIGD, CHLOROPLASTIC"/>
    <property type="match status" value="1"/>
</dbReference>
<accession>A0A7W2AGT4</accession>
<keyword evidence="2" id="KW-0731">Sigma factor</keyword>
<comment type="caution">
    <text evidence="7">The sequence shown here is derived from an EMBL/GenBank/DDBJ whole genome shotgun (WGS) entry which is preliminary data.</text>
</comment>
<evidence type="ECO:0000259" key="5">
    <source>
        <dbReference type="Pfam" id="PF04542"/>
    </source>
</evidence>
<dbReference type="CDD" id="cd06171">
    <property type="entry name" value="Sigma70_r4"/>
    <property type="match status" value="1"/>
</dbReference>
<dbReference type="GO" id="GO:0016987">
    <property type="term" value="F:sigma factor activity"/>
    <property type="evidence" value="ECO:0007669"/>
    <property type="project" value="UniProtKB-KW"/>
</dbReference>
<dbReference type="Proteomes" id="UP000530514">
    <property type="component" value="Unassembled WGS sequence"/>
</dbReference>